<dbReference type="Proteomes" id="UP001642483">
    <property type="component" value="Unassembled WGS sequence"/>
</dbReference>
<gene>
    <name evidence="2" type="ORF">CVLEPA_LOCUS4008</name>
</gene>
<keyword evidence="1" id="KW-1133">Transmembrane helix</keyword>
<organism evidence="2 3">
    <name type="scientific">Clavelina lepadiformis</name>
    <name type="common">Light-bulb sea squirt</name>
    <name type="synonym">Ascidia lepadiformis</name>
    <dbReference type="NCBI Taxonomy" id="159417"/>
    <lineage>
        <taxon>Eukaryota</taxon>
        <taxon>Metazoa</taxon>
        <taxon>Chordata</taxon>
        <taxon>Tunicata</taxon>
        <taxon>Ascidiacea</taxon>
        <taxon>Aplousobranchia</taxon>
        <taxon>Clavelinidae</taxon>
        <taxon>Clavelina</taxon>
    </lineage>
</organism>
<sequence>MHEATRGTSKLLAVVGLATSPMVAMGTIFALSLYALAVIQNKTGAAIKTLAIEVNCLNDEQSRLDSTHGALMKAIGDLEEDAKLQMGRLRAVNRFARERDLVIGGIPESDGENLEVLVRELFSKKLSLNFEETEMENVKRTGKKVEIVHDGQIVQTRKTLVRFLHLHSKIKVLEKSRYLDGTGYVVQDDDHDISLES</sequence>
<evidence type="ECO:0000256" key="1">
    <source>
        <dbReference type="SAM" id="Phobius"/>
    </source>
</evidence>
<dbReference type="EMBL" id="CAWYQH010000013">
    <property type="protein sequence ID" value="CAK8674294.1"/>
    <property type="molecule type" value="Genomic_DNA"/>
</dbReference>
<keyword evidence="3" id="KW-1185">Reference proteome</keyword>
<name>A0ABP0F3K9_CLALP</name>
<reference evidence="2 3" key="1">
    <citation type="submission" date="2024-02" db="EMBL/GenBank/DDBJ databases">
        <authorList>
            <person name="Daric V."/>
            <person name="Darras S."/>
        </authorList>
    </citation>
    <scope>NUCLEOTIDE SEQUENCE [LARGE SCALE GENOMIC DNA]</scope>
</reference>
<evidence type="ECO:0000313" key="3">
    <source>
        <dbReference type="Proteomes" id="UP001642483"/>
    </source>
</evidence>
<protein>
    <submittedName>
        <fullName evidence="2">Uncharacterized protein</fullName>
    </submittedName>
</protein>
<dbReference type="Gene3D" id="3.30.70.1820">
    <property type="entry name" value="L1 transposable element, RRM domain"/>
    <property type="match status" value="1"/>
</dbReference>
<feature type="transmembrane region" description="Helical" evidence="1">
    <location>
        <begin position="12"/>
        <end position="37"/>
    </location>
</feature>
<proteinExistence type="predicted"/>
<evidence type="ECO:0000313" key="2">
    <source>
        <dbReference type="EMBL" id="CAK8674294.1"/>
    </source>
</evidence>
<comment type="caution">
    <text evidence="2">The sequence shown here is derived from an EMBL/GenBank/DDBJ whole genome shotgun (WGS) entry which is preliminary data.</text>
</comment>
<keyword evidence="1" id="KW-0812">Transmembrane</keyword>
<keyword evidence="1" id="KW-0472">Membrane</keyword>
<accession>A0ABP0F3K9</accession>